<dbReference type="Pfam" id="PF00999">
    <property type="entry name" value="Na_H_Exchanger"/>
    <property type="match status" value="1"/>
</dbReference>
<dbReference type="InterPro" id="IPR038770">
    <property type="entry name" value="Na+/solute_symporter_sf"/>
</dbReference>
<dbReference type="Gene3D" id="1.20.1530.20">
    <property type="match status" value="1"/>
</dbReference>
<keyword evidence="8" id="KW-0406">Ion transport</keyword>
<keyword evidence="3" id="KW-0813">Transport</keyword>
<keyword evidence="4" id="KW-0050">Antiport</keyword>
<feature type="transmembrane region" description="Helical" evidence="11">
    <location>
        <begin position="144"/>
        <end position="170"/>
    </location>
</feature>
<feature type="transmembrane region" description="Helical" evidence="11">
    <location>
        <begin position="29"/>
        <end position="47"/>
    </location>
</feature>
<dbReference type="PANTHER" id="PTHR43562:SF3">
    <property type="entry name" value="SODIUM ION_PROTON EXCHANGER (EUROFUNG)"/>
    <property type="match status" value="1"/>
</dbReference>
<evidence type="ECO:0000256" key="7">
    <source>
        <dbReference type="ARBA" id="ARBA00023053"/>
    </source>
</evidence>
<dbReference type="GO" id="GO:0006814">
    <property type="term" value="P:sodium ion transport"/>
    <property type="evidence" value="ECO:0007669"/>
    <property type="project" value="UniProtKB-KW"/>
</dbReference>
<keyword evidence="14" id="KW-1185">Reference proteome</keyword>
<gene>
    <name evidence="13" type="ORF">LOSG293_050180</name>
</gene>
<comment type="caution">
    <text evidence="13">The sequence shown here is derived from an EMBL/GenBank/DDBJ whole genome shotgun (WGS) entry which is preliminary data.</text>
</comment>
<dbReference type="GO" id="GO:0016020">
    <property type="term" value="C:membrane"/>
    <property type="evidence" value="ECO:0007669"/>
    <property type="project" value="UniProtKB-SubCell"/>
</dbReference>
<evidence type="ECO:0000256" key="9">
    <source>
        <dbReference type="ARBA" id="ARBA00023136"/>
    </source>
</evidence>
<reference evidence="13" key="1">
    <citation type="journal article" date="2014" name="Genome Announc.">
        <title>Draft Genome Sequence of Lactobacillus oryzae Strain SG293T.</title>
        <authorList>
            <person name="Tanizawa Y."/>
            <person name="Fujisawa T."/>
            <person name="Mochizuki T."/>
            <person name="Kaminuma E."/>
            <person name="Nakamura Y."/>
            <person name="Tohno M."/>
        </authorList>
    </citation>
    <scope>NUCLEOTIDE SEQUENCE [LARGE SCALE GENOMIC DNA]</scope>
    <source>
        <strain evidence="13">SG293</strain>
    </source>
</reference>
<accession>A0A081BH30</accession>
<feature type="transmembrane region" description="Helical" evidence="11">
    <location>
        <begin position="6"/>
        <end position="22"/>
    </location>
</feature>
<evidence type="ECO:0000256" key="8">
    <source>
        <dbReference type="ARBA" id="ARBA00023065"/>
    </source>
</evidence>
<evidence type="ECO:0000256" key="11">
    <source>
        <dbReference type="SAM" id="Phobius"/>
    </source>
</evidence>
<evidence type="ECO:0000256" key="5">
    <source>
        <dbReference type="ARBA" id="ARBA00022692"/>
    </source>
</evidence>
<protein>
    <submittedName>
        <fullName evidence="13">Na(+)/H(+) antiporter</fullName>
    </submittedName>
</protein>
<dbReference type="EMBL" id="BBJM01000005">
    <property type="protein sequence ID" value="GAK47348.1"/>
    <property type="molecule type" value="Genomic_DNA"/>
</dbReference>
<dbReference type="RefSeq" id="WP_034526524.1">
    <property type="nucleotide sequence ID" value="NZ_BBJM01000005.1"/>
</dbReference>
<keyword evidence="10" id="KW-0739">Sodium transport</keyword>
<keyword evidence="7" id="KW-0915">Sodium</keyword>
<feature type="transmembrane region" description="Helical" evidence="11">
    <location>
        <begin position="222"/>
        <end position="249"/>
    </location>
</feature>
<name>A0A081BH30_9LACO</name>
<keyword evidence="5 11" id="KW-0812">Transmembrane</keyword>
<feature type="transmembrane region" description="Helical" evidence="11">
    <location>
        <begin position="84"/>
        <end position="108"/>
    </location>
</feature>
<evidence type="ECO:0000256" key="1">
    <source>
        <dbReference type="ARBA" id="ARBA00004141"/>
    </source>
</evidence>
<dbReference type="PANTHER" id="PTHR43562">
    <property type="entry name" value="NAPA-TYPE SODIUM/HYDROGEN ANTIPORTER"/>
    <property type="match status" value="1"/>
</dbReference>
<feature type="transmembrane region" description="Helical" evidence="11">
    <location>
        <begin position="328"/>
        <end position="351"/>
    </location>
</feature>
<feature type="transmembrane region" description="Helical" evidence="11">
    <location>
        <begin position="190"/>
        <end position="210"/>
    </location>
</feature>
<feature type="transmembrane region" description="Helical" evidence="11">
    <location>
        <begin position="269"/>
        <end position="288"/>
    </location>
</feature>
<evidence type="ECO:0000256" key="3">
    <source>
        <dbReference type="ARBA" id="ARBA00022448"/>
    </source>
</evidence>
<dbReference type="InterPro" id="IPR006153">
    <property type="entry name" value="Cation/H_exchanger_TM"/>
</dbReference>
<dbReference type="OrthoDB" id="9793589at2"/>
<evidence type="ECO:0000256" key="2">
    <source>
        <dbReference type="ARBA" id="ARBA00005551"/>
    </source>
</evidence>
<evidence type="ECO:0000313" key="13">
    <source>
        <dbReference type="EMBL" id="GAK47348.1"/>
    </source>
</evidence>
<evidence type="ECO:0000313" key="14">
    <source>
        <dbReference type="Proteomes" id="UP000028700"/>
    </source>
</evidence>
<dbReference type="GO" id="GO:0015297">
    <property type="term" value="F:antiporter activity"/>
    <property type="evidence" value="ECO:0007669"/>
    <property type="project" value="UniProtKB-KW"/>
</dbReference>
<feature type="domain" description="Cation/H+ exchanger transmembrane" evidence="12">
    <location>
        <begin position="12"/>
        <end position="378"/>
    </location>
</feature>
<dbReference type="GO" id="GO:1902600">
    <property type="term" value="P:proton transmembrane transport"/>
    <property type="evidence" value="ECO:0007669"/>
    <property type="project" value="InterPro"/>
</dbReference>
<dbReference type="AlphaFoldDB" id="A0A081BH30"/>
<dbReference type="Proteomes" id="UP000028700">
    <property type="component" value="Unassembled WGS sequence"/>
</dbReference>
<evidence type="ECO:0000256" key="4">
    <source>
        <dbReference type="ARBA" id="ARBA00022449"/>
    </source>
</evidence>
<keyword evidence="6 11" id="KW-1133">Transmembrane helix</keyword>
<evidence type="ECO:0000259" key="12">
    <source>
        <dbReference type="Pfam" id="PF00999"/>
    </source>
</evidence>
<evidence type="ECO:0000256" key="6">
    <source>
        <dbReference type="ARBA" id="ARBA00022989"/>
    </source>
</evidence>
<feature type="transmembrane region" description="Helical" evidence="11">
    <location>
        <begin position="53"/>
        <end position="72"/>
    </location>
</feature>
<comment type="subcellular location">
    <subcellularLocation>
        <location evidence="1">Membrane</location>
        <topology evidence="1">Multi-pass membrane protein</topology>
    </subcellularLocation>
</comment>
<sequence>MHTIGILLLILVTTTLVSHLFTRFGLPSVVGQLLVGILIGPAVLGWIHPNGDISLFAEIGVIILMFSAGLESDMAQLKKYLRPSLLVAVLGVIFPVAMVYGFSLLYHINQMESLFIGVIFAATSVSISVAVLNEMKALRSKAGATILGAAVVDDILAVVVLSIMTSLMGGQAGHGGGSDTSFLLRSIEQVLFFVAIYVIVRFCAPAIAKVGVKLYVPMSETIVALSLALGMALVADLVGLSAVVGAFFAGIAISQTDVKKIVIRSIDPIGYAVFIPVFFVSIGLSISFDGFMNQIWFIITLTLLAILTKLVGSGLGARLSHYTLKDSYVVGAGMVSRGEMALIIAQIGFAAKLIGAEYYSAVITVIILTTVLAPFLLKHAFSLKSDSEQLDKLPE</sequence>
<proteinExistence type="inferred from homology"/>
<dbReference type="STRING" id="1291743.LOSG293_050180"/>
<evidence type="ECO:0000256" key="10">
    <source>
        <dbReference type="ARBA" id="ARBA00023201"/>
    </source>
</evidence>
<organism evidence="13 14">
    <name type="scientific">Secundilactobacillus oryzae JCM 18671</name>
    <dbReference type="NCBI Taxonomy" id="1291743"/>
    <lineage>
        <taxon>Bacteria</taxon>
        <taxon>Bacillati</taxon>
        <taxon>Bacillota</taxon>
        <taxon>Bacilli</taxon>
        <taxon>Lactobacillales</taxon>
        <taxon>Lactobacillaceae</taxon>
        <taxon>Secundilactobacillus</taxon>
    </lineage>
</organism>
<keyword evidence="9 11" id="KW-0472">Membrane</keyword>
<feature type="transmembrane region" description="Helical" evidence="11">
    <location>
        <begin position="295"/>
        <end position="316"/>
    </location>
</feature>
<feature type="transmembrane region" description="Helical" evidence="11">
    <location>
        <begin position="114"/>
        <end position="132"/>
    </location>
</feature>
<feature type="transmembrane region" description="Helical" evidence="11">
    <location>
        <begin position="358"/>
        <end position="377"/>
    </location>
</feature>
<comment type="similarity">
    <text evidence="2">Belongs to the monovalent cation:proton antiporter 2 (CPA2) transporter (TC 2.A.37) family.</text>
</comment>
<dbReference type="eggNOG" id="COG0475">
    <property type="taxonomic scope" value="Bacteria"/>
</dbReference>